<feature type="domain" description="LptD C-terminal" evidence="2">
    <location>
        <begin position="285"/>
        <end position="662"/>
    </location>
</feature>
<dbReference type="AlphaFoldDB" id="A0A1X6YDE6"/>
<accession>A0A1X6YDE6</accession>
<evidence type="ECO:0000313" key="4">
    <source>
        <dbReference type="Proteomes" id="UP000193061"/>
    </source>
</evidence>
<dbReference type="EMBL" id="FWFX01000001">
    <property type="protein sequence ID" value="SLN16207.1"/>
    <property type="molecule type" value="Genomic_DNA"/>
</dbReference>
<gene>
    <name evidence="1 3" type="primary">lptD</name>
    <name evidence="3" type="ORF">ROA7450_00414</name>
</gene>
<comment type="function">
    <text evidence="1">Involved in the assembly of lipopolysaccharide (LPS) at the surface of the outer membrane.</text>
</comment>
<dbReference type="Pfam" id="PF04453">
    <property type="entry name" value="LptD"/>
    <property type="match status" value="1"/>
</dbReference>
<feature type="chain" id="PRO_5013414138" description="LPS-assembly protein LptD" evidence="1">
    <location>
        <begin position="21"/>
        <end position="737"/>
    </location>
</feature>
<keyword evidence="1" id="KW-0472">Membrane</keyword>
<dbReference type="InterPro" id="IPR007543">
    <property type="entry name" value="LptD_C"/>
</dbReference>
<proteinExistence type="inferred from homology"/>
<comment type="subcellular location">
    <subcellularLocation>
        <location evidence="1">Cell outer membrane</location>
    </subcellularLocation>
</comment>
<dbReference type="HAMAP" id="MF_01411">
    <property type="entry name" value="LPS_assembly_LptD"/>
    <property type="match status" value="1"/>
</dbReference>
<dbReference type="RefSeq" id="WP_085803985.1">
    <property type="nucleotide sequence ID" value="NZ_FWFX01000001.1"/>
</dbReference>
<keyword evidence="4" id="KW-1185">Reference proteome</keyword>
<feature type="signal peptide" evidence="1">
    <location>
        <begin position="1"/>
        <end position="20"/>
    </location>
</feature>
<evidence type="ECO:0000256" key="1">
    <source>
        <dbReference type="HAMAP-Rule" id="MF_01411"/>
    </source>
</evidence>
<comment type="subunit">
    <text evidence="1">Component of the lipopolysaccharide transport and assembly complex.</text>
</comment>
<evidence type="ECO:0000259" key="2">
    <source>
        <dbReference type="Pfam" id="PF04453"/>
    </source>
</evidence>
<dbReference type="OrthoDB" id="9760225at2"/>
<evidence type="ECO:0000313" key="3">
    <source>
        <dbReference type="EMBL" id="SLN16207.1"/>
    </source>
</evidence>
<dbReference type="PANTHER" id="PTHR30189:SF1">
    <property type="entry name" value="LPS-ASSEMBLY PROTEIN LPTD"/>
    <property type="match status" value="1"/>
</dbReference>
<dbReference type="GO" id="GO:1990351">
    <property type="term" value="C:transporter complex"/>
    <property type="evidence" value="ECO:0007669"/>
    <property type="project" value="TreeGrafter"/>
</dbReference>
<sequence length="737" mass="82850" precursor="true">MKKAAYLFSAILACTSASLAQENTVPQSNDAQAVVPQVQAAVLVADEIFLTDKDTLVASGNVEAFHGGRRLKARSITYDQRTERLHLEGPITLQEDGGTIILADAGELDRDFTRGLLTGARVIMNDQLQLAANEMRRINGRYAQLYKVSATSCKICEDGKAPLWQIRAKRLIHDQEERQLYFHDAQFRVLDVPVFYFPRLRMPDPTLDRARGFLFPSATSSTTLGTGVRTPYFIPFGDDKDLTLTPFLTDKTRTLEWRYRQAFRNGRIEFEGAYSNDDISQLDQNRAYIFGQGRFNLKNDFKLTFNIEAVTDDNYLLDYGYSDKDRLRSGIGIERARRDEYIRGGINYYTSLRADEADTFVPNFVLDTDYQRRFFPVSLPGELRFSAQAHSHTRPSDSTEDGADFDSFADGRDVSRLTTNLEWLNNLTVGNGVLAETRVALAFDAFLIEHAGDTSQSDAVELTPEAAVKLSWPLLKSEKGGATQILEPLVQLAWVGGSNPDVPNDESTITEFDEGNLFAFSRFAAPDRRERGFAASYGATWTRIDPKGWQTSFALGQVIRETQLYEPNGETSFSKTSGLQNRFSDILVSGQYRNNRGVTLTARGLIDDNYFVPKAEGRLSWQNNLVNVGLTYVWLEEDPAEDRDENISEWAIDGTYRIARHWTGSAEWRYNAIDDESIRAGVGVKYTNECVDIKLSASRRFTSTSTLEPSTDIDLTVGIRGFSVNSGDDSYTRTCRK</sequence>
<name>A0A1X6YDE6_9RHOB</name>
<reference evidence="3 4" key="1">
    <citation type="submission" date="2017-03" db="EMBL/GenBank/DDBJ databases">
        <authorList>
            <person name="Afonso C.L."/>
            <person name="Miller P.J."/>
            <person name="Scott M.A."/>
            <person name="Spackman E."/>
            <person name="Goraichik I."/>
            <person name="Dimitrov K.M."/>
            <person name="Suarez D.L."/>
            <person name="Swayne D.E."/>
        </authorList>
    </citation>
    <scope>NUCLEOTIDE SEQUENCE [LARGE SCALE GENOMIC DNA]</scope>
    <source>
        <strain evidence="3 4">CECT 7450</strain>
    </source>
</reference>
<organism evidence="3 4">
    <name type="scientific">Roseovarius albus</name>
    <dbReference type="NCBI Taxonomy" id="1247867"/>
    <lineage>
        <taxon>Bacteria</taxon>
        <taxon>Pseudomonadati</taxon>
        <taxon>Pseudomonadota</taxon>
        <taxon>Alphaproteobacteria</taxon>
        <taxon>Rhodobacterales</taxon>
        <taxon>Roseobacteraceae</taxon>
        <taxon>Roseovarius</taxon>
    </lineage>
</organism>
<comment type="caution">
    <text evidence="1">Lacks conserved residue(s) required for the propagation of feature annotation.</text>
</comment>
<dbReference type="InterPro" id="IPR050218">
    <property type="entry name" value="LptD"/>
</dbReference>
<dbReference type="Proteomes" id="UP000193061">
    <property type="component" value="Unassembled WGS sequence"/>
</dbReference>
<dbReference type="InterPro" id="IPR020889">
    <property type="entry name" value="LipoPS_assembly_LptD"/>
</dbReference>
<protein>
    <recommendedName>
        <fullName evidence="1">LPS-assembly protein LptD</fullName>
    </recommendedName>
</protein>
<dbReference type="GO" id="GO:0009279">
    <property type="term" value="C:cell outer membrane"/>
    <property type="evidence" value="ECO:0007669"/>
    <property type="project" value="UniProtKB-SubCell"/>
</dbReference>
<keyword evidence="1" id="KW-0998">Cell outer membrane</keyword>
<comment type="similarity">
    <text evidence="1">Belongs to the LptD family.</text>
</comment>
<dbReference type="GO" id="GO:0015920">
    <property type="term" value="P:lipopolysaccharide transport"/>
    <property type="evidence" value="ECO:0007669"/>
    <property type="project" value="InterPro"/>
</dbReference>
<keyword evidence="1" id="KW-0732">Signal</keyword>
<dbReference type="GO" id="GO:0043165">
    <property type="term" value="P:Gram-negative-bacterium-type cell outer membrane assembly"/>
    <property type="evidence" value="ECO:0007669"/>
    <property type="project" value="UniProtKB-UniRule"/>
</dbReference>
<dbReference type="PANTHER" id="PTHR30189">
    <property type="entry name" value="LPS-ASSEMBLY PROTEIN"/>
    <property type="match status" value="1"/>
</dbReference>